<name>A0A9P7KE18_9AGAR</name>
<proteinExistence type="predicted"/>
<evidence type="ECO:0000313" key="1">
    <source>
        <dbReference type="EMBL" id="KAG5645435.1"/>
    </source>
</evidence>
<dbReference type="OrthoDB" id="3244206at2759"/>
<gene>
    <name evidence="1" type="ORF">DXG03_006259</name>
</gene>
<reference evidence="1" key="1">
    <citation type="submission" date="2020-07" db="EMBL/GenBank/DDBJ databases">
        <authorList>
            <person name="Nieuwenhuis M."/>
            <person name="Van De Peppel L.J.J."/>
        </authorList>
    </citation>
    <scope>NUCLEOTIDE SEQUENCE</scope>
    <source>
        <strain evidence="1">AP01</strain>
        <tissue evidence="1">Mycelium</tissue>
    </source>
</reference>
<organism evidence="1 2">
    <name type="scientific">Asterophora parasitica</name>
    <dbReference type="NCBI Taxonomy" id="117018"/>
    <lineage>
        <taxon>Eukaryota</taxon>
        <taxon>Fungi</taxon>
        <taxon>Dikarya</taxon>
        <taxon>Basidiomycota</taxon>
        <taxon>Agaricomycotina</taxon>
        <taxon>Agaricomycetes</taxon>
        <taxon>Agaricomycetidae</taxon>
        <taxon>Agaricales</taxon>
        <taxon>Tricholomatineae</taxon>
        <taxon>Lyophyllaceae</taxon>
        <taxon>Asterophora</taxon>
    </lineage>
</organism>
<dbReference type="AlphaFoldDB" id="A0A9P7KE18"/>
<comment type="caution">
    <text evidence="1">The sequence shown here is derived from an EMBL/GenBank/DDBJ whole genome shotgun (WGS) entry which is preliminary data.</text>
</comment>
<dbReference type="Proteomes" id="UP000775547">
    <property type="component" value="Unassembled WGS sequence"/>
</dbReference>
<protein>
    <submittedName>
        <fullName evidence="1">Uncharacterized protein</fullName>
    </submittedName>
</protein>
<sequence>MEPLRKLRDLIAKVDYNQLTKLDHREIYQIIERDVLSPKSPIIKQVPPLDLIVYTLNQLVRPTLETRRIPDILDLLATVEFYRKTTSDHVSDALVWNDYYAKDKTVQTISKEEQQILEAYGNDEHQNTLRTIYIQILTISCDLDMYLMWTAIPPSMSDFMIRFNEYFPSINPYCHKSRRLFHSDLSEEETAKLKAVGLECCHRAQATVEWAMGHAGEGQTWHHAFQTEAFKKVFERPVDDEELQKLILYFAEKVAKAAKQVQDMFGDS</sequence>
<evidence type="ECO:0000313" key="2">
    <source>
        <dbReference type="Proteomes" id="UP000775547"/>
    </source>
</evidence>
<reference evidence="1" key="2">
    <citation type="submission" date="2021-10" db="EMBL/GenBank/DDBJ databases">
        <title>Phylogenomics reveals ancestral predisposition of the termite-cultivated fungus Termitomyces towards a domesticated lifestyle.</title>
        <authorList>
            <person name="Auxier B."/>
            <person name="Grum-Grzhimaylo A."/>
            <person name="Cardenas M.E."/>
            <person name="Lodge J.D."/>
            <person name="Laessoe T."/>
            <person name="Pedersen O."/>
            <person name="Smith M.E."/>
            <person name="Kuyper T.W."/>
            <person name="Franco-Molano E.A."/>
            <person name="Baroni T.J."/>
            <person name="Aanen D.K."/>
        </authorList>
    </citation>
    <scope>NUCLEOTIDE SEQUENCE</scope>
    <source>
        <strain evidence="1">AP01</strain>
        <tissue evidence="1">Mycelium</tissue>
    </source>
</reference>
<accession>A0A9P7KE18</accession>
<keyword evidence="2" id="KW-1185">Reference proteome</keyword>
<dbReference type="EMBL" id="JABCKV010000040">
    <property type="protein sequence ID" value="KAG5645435.1"/>
    <property type="molecule type" value="Genomic_DNA"/>
</dbReference>